<dbReference type="InterPro" id="IPR021109">
    <property type="entry name" value="Peptidase_aspartic_dom_sf"/>
</dbReference>
<dbReference type="GO" id="GO:0008233">
    <property type="term" value="F:peptidase activity"/>
    <property type="evidence" value="ECO:0007669"/>
    <property type="project" value="UniProtKB-KW"/>
</dbReference>
<dbReference type="EMBL" id="FNDQ01000005">
    <property type="protein sequence ID" value="SDH51726.1"/>
    <property type="molecule type" value="Genomic_DNA"/>
</dbReference>
<dbReference type="STRING" id="702745.SAMN05421818_105123"/>
<keyword evidence="2" id="KW-0378">Hydrolase</keyword>
<dbReference type="GO" id="GO:0006508">
    <property type="term" value="P:proteolysis"/>
    <property type="evidence" value="ECO:0007669"/>
    <property type="project" value="UniProtKB-KW"/>
</dbReference>
<dbReference type="RefSeq" id="WP_090406734.1">
    <property type="nucleotide sequence ID" value="NZ_FNDQ01000005.1"/>
</dbReference>
<evidence type="ECO:0000313" key="2">
    <source>
        <dbReference type="EMBL" id="SDH51726.1"/>
    </source>
</evidence>
<keyword evidence="1" id="KW-0732">Signal</keyword>
<feature type="chain" id="PRO_5017421112" evidence="1">
    <location>
        <begin position="21"/>
        <end position="373"/>
    </location>
</feature>
<proteinExistence type="predicted"/>
<organism evidence="2 3">
    <name type="scientific">Myroides phaeus</name>
    <dbReference type="NCBI Taxonomy" id="702745"/>
    <lineage>
        <taxon>Bacteria</taxon>
        <taxon>Pseudomonadati</taxon>
        <taxon>Bacteroidota</taxon>
        <taxon>Flavobacteriia</taxon>
        <taxon>Flavobacteriales</taxon>
        <taxon>Flavobacteriaceae</taxon>
        <taxon>Myroides</taxon>
    </lineage>
</organism>
<reference evidence="3" key="1">
    <citation type="submission" date="2016-10" db="EMBL/GenBank/DDBJ databases">
        <authorList>
            <person name="Varghese N."/>
            <person name="Submissions S."/>
        </authorList>
    </citation>
    <scope>NUCLEOTIDE SEQUENCE [LARGE SCALE GENOMIC DNA]</scope>
    <source>
        <strain evidence="3">DSM 23313</strain>
    </source>
</reference>
<dbReference type="Proteomes" id="UP000243588">
    <property type="component" value="Unassembled WGS sequence"/>
</dbReference>
<gene>
    <name evidence="2" type="ORF">SAMN05421818_105123</name>
</gene>
<keyword evidence="3" id="KW-1185">Reference proteome</keyword>
<protein>
    <submittedName>
        <fullName evidence="2">Aspartyl protease</fullName>
    </submittedName>
</protein>
<dbReference type="AlphaFoldDB" id="A0A1G8D1W0"/>
<name>A0A1G8D1W0_9FLAO</name>
<dbReference type="Gene3D" id="2.40.70.10">
    <property type="entry name" value="Acid Proteases"/>
    <property type="match status" value="1"/>
</dbReference>
<evidence type="ECO:0000313" key="3">
    <source>
        <dbReference type="Proteomes" id="UP000243588"/>
    </source>
</evidence>
<keyword evidence="2" id="KW-0645">Protease</keyword>
<evidence type="ECO:0000256" key="1">
    <source>
        <dbReference type="SAM" id="SignalP"/>
    </source>
</evidence>
<accession>A0A1G8D1W0</accession>
<feature type="signal peptide" evidence="1">
    <location>
        <begin position="1"/>
        <end position="20"/>
    </location>
</feature>
<dbReference type="Pfam" id="PF13650">
    <property type="entry name" value="Asp_protease_2"/>
    <property type="match status" value="1"/>
</dbReference>
<sequence>MSLKKIVLACFVLFSTLSSAQTIRLPYTDESGWMLVNLTVNDKEMTFLFDTGWDGLSIRGSLLEEYKKSGSIVAVDANNVLQDVAKLRVDSLKVGNYVFHNLPFTDLEQFPMVKDPIFDCYKIDGILGNVIYKDKVLEIDPIKKEIILEDFTTALELRILSDDFMHVASLNDQNPTRIVIPMAVGDMYRPFLVDTGDNGYLSVSQDKDMLKYIETLAVKSFLSYGSVGAFGLNKGLAKTQISLGGSVQLANRVFDKQELSFSPSEGVYQIGVEFIKQFHLIYIADLQLLFLKQVKQYEGESNLNKFGYGIAYKDGKYIIAAIGENEKVLKIGDEVLTIDGVAIAKKCGFRKYFQTAKHTPMLGLKRGKKEFTY</sequence>